<dbReference type="NCBIfam" id="TIGR03631">
    <property type="entry name" value="uS13_bact"/>
    <property type="match status" value="1"/>
</dbReference>
<comment type="subunit">
    <text evidence="7">Part of the 30S ribosomal subunit. Forms a loose heterodimer with protein S19. Forms two bridges to the 50S subunit in the 70S ribosome.</text>
</comment>
<keyword evidence="5 7" id="KW-0687">Ribonucleoprotein</keyword>
<dbReference type="InterPro" id="IPR001892">
    <property type="entry name" value="Ribosomal_uS13"/>
</dbReference>
<evidence type="ECO:0000313" key="10">
    <source>
        <dbReference type="Proteomes" id="UP000178636"/>
    </source>
</evidence>
<sequence length="127" mass="14389">MMRILGITVPDNKQLWVGLTVFYGIGYSAARKILHEAKVDPTAKPGKISVDEEGRIRKIIESMKIEGDLRREKAGNIKRLKDIKAYRGVRHARGLPVHGQRTKTNSRTVRGNVRKTMGSGRRKLEKK</sequence>
<dbReference type="InterPro" id="IPR027437">
    <property type="entry name" value="Rbsml_uS13_C"/>
</dbReference>
<dbReference type="STRING" id="1798664.A3C93_02965"/>
<dbReference type="PIRSF" id="PIRSF002134">
    <property type="entry name" value="Ribosomal_S13"/>
    <property type="match status" value="1"/>
</dbReference>
<dbReference type="GO" id="GO:0019843">
    <property type="term" value="F:rRNA binding"/>
    <property type="evidence" value="ECO:0007669"/>
    <property type="project" value="UniProtKB-UniRule"/>
</dbReference>
<comment type="function">
    <text evidence="7">Located at the top of the head of the 30S subunit, it contacts several helices of the 16S rRNA. In the 70S ribosome it contacts the 23S rRNA (bridge B1a) and protein L5 of the 50S subunit (bridge B1b), connecting the 2 subunits; these bridges are implicated in subunit movement. Contacts the tRNAs in the A and P-sites.</text>
</comment>
<comment type="caution">
    <text evidence="9">The sequence shown here is derived from an EMBL/GenBank/DDBJ whole genome shotgun (WGS) entry which is preliminary data.</text>
</comment>
<evidence type="ECO:0000256" key="1">
    <source>
        <dbReference type="ARBA" id="ARBA00008080"/>
    </source>
</evidence>
<dbReference type="FunFam" id="1.10.8.50:FF:000001">
    <property type="entry name" value="30S ribosomal protein S13"/>
    <property type="match status" value="1"/>
</dbReference>
<comment type="similarity">
    <text evidence="1 7 8">Belongs to the universal ribosomal protein uS13 family.</text>
</comment>
<evidence type="ECO:0000256" key="6">
    <source>
        <dbReference type="ARBA" id="ARBA00035166"/>
    </source>
</evidence>
<evidence type="ECO:0000256" key="8">
    <source>
        <dbReference type="RuleBase" id="RU003830"/>
    </source>
</evidence>
<dbReference type="PANTHER" id="PTHR10871:SF1">
    <property type="entry name" value="SMALL RIBOSOMAL SUBUNIT PROTEIN US13M"/>
    <property type="match status" value="1"/>
</dbReference>
<dbReference type="AlphaFoldDB" id="A0A1G2DCG5"/>
<dbReference type="InterPro" id="IPR010979">
    <property type="entry name" value="Ribosomal_uS13-like_H2TH"/>
</dbReference>
<accession>A0A1G2DCG5</accession>
<proteinExistence type="inferred from homology"/>
<protein>
    <recommendedName>
        <fullName evidence="6 7">Small ribosomal subunit protein uS13</fullName>
    </recommendedName>
</protein>
<evidence type="ECO:0000256" key="4">
    <source>
        <dbReference type="ARBA" id="ARBA00022980"/>
    </source>
</evidence>
<evidence type="ECO:0000256" key="5">
    <source>
        <dbReference type="ARBA" id="ARBA00023274"/>
    </source>
</evidence>
<dbReference type="Proteomes" id="UP000178636">
    <property type="component" value="Unassembled WGS sequence"/>
</dbReference>
<keyword evidence="4 7" id="KW-0689">Ribosomal protein</keyword>
<dbReference type="PROSITE" id="PS50159">
    <property type="entry name" value="RIBOSOMAL_S13_2"/>
    <property type="match status" value="1"/>
</dbReference>
<dbReference type="Pfam" id="PF00416">
    <property type="entry name" value="Ribosomal_S13"/>
    <property type="match status" value="1"/>
</dbReference>
<evidence type="ECO:0000256" key="7">
    <source>
        <dbReference type="HAMAP-Rule" id="MF_01315"/>
    </source>
</evidence>
<dbReference type="GO" id="GO:0006412">
    <property type="term" value="P:translation"/>
    <property type="evidence" value="ECO:0007669"/>
    <property type="project" value="UniProtKB-UniRule"/>
</dbReference>
<organism evidence="9 10">
    <name type="scientific">Candidatus Lloydbacteria bacterium RIFCSPHIGHO2_02_FULL_54_17</name>
    <dbReference type="NCBI Taxonomy" id="1798664"/>
    <lineage>
        <taxon>Bacteria</taxon>
        <taxon>Candidatus Lloydiibacteriota</taxon>
    </lineage>
</organism>
<dbReference type="Gene3D" id="4.10.910.10">
    <property type="entry name" value="30s ribosomal protein s13, domain 2"/>
    <property type="match status" value="1"/>
</dbReference>
<dbReference type="InterPro" id="IPR018269">
    <property type="entry name" value="Ribosomal_uS13_CS"/>
</dbReference>
<name>A0A1G2DCG5_9BACT</name>
<dbReference type="InterPro" id="IPR019980">
    <property type="entry name" value="Ribosomal_uS13_bac-type"/>
</dbReference>
<dbReference type="GO" id="GO:0005829">
    <property type="term" value="C:cytosol"/>
    <property type="evidence" value="ECO:0007669"/>
    <property type="project" value="TreeGrafter"/>
</dbReference>
<evidence type="ECO:0000256" key="3">
    <source>
        <dbReference type="ARBA" id="ARBA00022884"/>
    </source>
</evidence>
<dbReference type="SUPFAM" id="SSF46946">
    <property type="entry name" value="S13-like H2TH domain"/>
    <property type="match status" value="1"/>
</dbReference>
<dbReference type="GO" id="GO:0003735">
    <property type="term" value="F:structural constituent of ribosome"/>
    <property type="evidence" value="ECO:0007669"/>
    <property type="project" value="InterPro"/>
</dbReference>
<keyword evidence="3 7" id="KW-0694">RNA-binding</keyword>
<gene>
    <name evidence="7" type="primary">rpsM</name>
    <name evidence="9" type="ORF">A3C93_02965</name>
</gene>
<keyword evidence="7" id="KW-0820">tRNA-binding</keyword>
<dbReference type="GO" id="GO:0000049">
    <property type="term" value="F:tRNA binding"/>
    <property type="evidence" value="ECO:0007669"/>
    <property type="project" value="UniProtKB-UniRule"/>
</dbReference>
<dbReference type="EMBL" id="MHLO01000049">
    <property type="protein sequence ID" value="OGZ10631.1"/>
    <property type="molecule type" value="Genomic_DNA"/>
</dbReference>
<dbReference type="PROSITE" id="PS00646">
    <property type="entry name" value="RIBOSOMAL_S13_1"/>
    <property type="match status" value="1"/>
</dbReference>
<dbReference type="PANTHER" id="PTHR10871">
    <property type="entry name" value="30S RIBOSOMAL PROTEIN S13/40S RIBOSOMAL PROTEIN S18"/>
    <property type="match status" value="1"/>
</dbReference>
<reference evidence="9 10" key="1">
    <citation type="journal article" date="2016" name="Nat. Commun.">
        <title>Thousands of microbial genomes shed light on interconnected biogeochemical processes in an aquifer system.</title>
        <authorList>
            <person name="Anantharaman K."/>
            <person name="Brown C.T."/>
            <person name="Hug L.A."/>
            <person name="Sharon I."/>
            <person name="Castelle C.J."/>
            <person name="Probst A.J."/>
            <person name="Thomas B.C."/>
            <person name="Singh A."/>
            <person name="Wilkins M.J."/>
            <person name="Karaoz U."/>
            <person name="Brodie E.L."/>
            <person name="Williams K.H."/>
            <person name="Hubbard S.S."/>
            <person name="Banfield J.F."/>
        </authorList>
    </citation>
    <scope>NUCLEOTIDE SEQUENCE [LARGE SCALE GENOMIC DNA]</scope>
</reference>
<dbReference type="HAMAP" id="MF_01315">
    <property type="entry name" value="Ribosomal_uS13"/>
    <property type="match status" value="1"/>
</dbReference>
<keyword evidence="2 7" id="KW-0699">rRNA-binding</keyword>
<dbReference type="Gene3D" id="1.10.8.50">
    <property type="match status" value="1"/>
</dbReference>
<evidence type="ECO:0000256" key="2">
    <source>
        <dbReference type="ARBA" id="ARBA00022730"/>
    </source>
</evidence>
<evidence type="ECO:0000313" key="9">
    <source>
        <dbReference type="EMBL" id="OGZ10631.1"/>
    </source>
</evidence>
<dbReference type="GO" id="GO:0015935">
    <property type="term" value="C:small ribosomal subunit"/>
    <property type="evidence" value="ECO:0007669"/>
    <property type="project" value="TreeGrafter"/>
</dbReference>